<accession>A0A1E5VBC5</accession>
<dbReference type="Proteomes" id="UP000095767">
    <property type="component" value="Unassembled WGS sequence"/>
</dbReference>
<dbReference type="EMBL" id="LWDX02045659">
    <property type="protein sequence ID" value="OEL22325.1"/>
    <property type="molecule type" value="Genomic_DNA"/>
</dbReference>
<dbReference type="Pfam" id="PF07762">
    <property type="entry name" value="DUF1618"/>
    <property type="match status" value="1"/>
</dbReference>
<sequence length="97" mass="11180">MDEPTTWVKDGVLDCDELWKLPEYGSLPRVPLEYPVVSSDDPNVVCFTVCDDHCNLDERKVWMLEVNTRSTRLRSVLPSTIHPWKAADPKIPAKLHY</sequence>
<keyword evidence="3" id="KW-1185">Reference proteome</keyword>
<evidence type="ECO:0000313" key="2">
    <source>
        <dbReference type="EMBL" id="OEL22325.1"/>
    </source>
</evidence>
<reference evidence="2 3" key="1">
    <citation type="submission" date="2016-09" db="EMBL/GenBank/DDBJ databases">
        <title>The draft genome of Dichanthelium oligosanthes: A C3 panicoid grass species.</title>
        <authorList>
            <person name="Studer A.J."/>
            <person name="Schnable J.C."/>
            <person name="Brutnell T.P."/>
        </authorList>
    </citation>
    <scope>NUCLEOTIDE SEQUENCE [LARGE SCALE GENOMIC DNA]</scope>
    <source>
        <strain evidence="3">cv. Kellogg 1175</strain>
        <tissue evidence="2">Leaf</tissue>
    </source>
</reference>
<comment type="caution">
    <text evidence="2">The sequence shown here is derived from an EMBL/GenBank/DDBJ whole genome shotgun (WGS) entry which is preliminary data.</text>
</comment>
<dbReference type="PANTHER" id="PTHR33074">
    <property type="entry name" value="EXPRESSED PROTEIN-RELATED"/>
    <property type="match status" value="1"/>
</dbReference>
<name>A0A1E5VBC5_9POAL</name>
<proteinExistence type="predicted"/>
<organism evidence="2 3">
    <name type="scientific">Dichanthelium oligosanthes</name>
    <dbReference type="NCBI Taxonomy" id="888268"/>
    <lineage>
        <taxon>Eukaryota</taxon>
        <taxon>Viridiplantae</taxon>
        <taxon>Streptophyta</taxon>
        <taxon>Embryophyta</taxon>
        <taxon>Tracheophyta</taxon>
        <taxon>Spermatophyta</taxon>
        <taxon>Magnoliopsida</taxon>
        <taxon>Liliopsida</taxon>
        <taxon>Poales</taxon>
        <taxon>Poaceae</taxon>
        <taxon>PACMAD clade</taxon>
        <taxon>Panicoideae</taxon>
        <taxon>Panicodae</taxon>
        <taxon>Paniceae</taxon>
        <taxon>Dichantheliinae</taxon>
        <taxon>Dichanthelium</taxon>
    </lineage>
</organism>
<evidence type="ECO:0000313" key="3">
    <source>
        <dbReference type="Proteomes" id="UP000095767"/>
    </source>
</evidence>
<protein>
    <recommendedName>
        <fullName evidence="1">DUF1618 domain-containing protein</fullName>
    </recommendedName>
</protein>
<gene>
    <name evidence="2" type="ORF">BAE44_0016657</name>
</gene>
<dbReference type="PANTHER" id="PTHR33074:SF76">
    <property type="entry name" value="OS11G0569701 PROTEIN"/>
    <property type="match status" value="1"/>
</dbReference>
<dbReference type="InterPro" id="IPR011676">
    <property type="entry name" value="DUF1618"/>
</dbReference>
<feature type="domain" description="DUF1618" evidence="1">
    <location>
        <begin position="6"/>
        <end position="46"/>
    </location>
</feature>
<dbReference type="AlphaFoldDB" id="A0A1E5VBC5"/>
<dbReference type="OrthoDB" id="10555282at2759"/>
<evidence type="ECO:0000259" key="1">
    <source>
        <dbReference type="Pfam" id="PF07762"/>
    </source>
</evidence>